<reference evidence="12" key="1">
    <citation type="journal article" date="2005" name="Immunogenetics">
        <title>Variable domains and a VpreB-like molecule are present in a jawless vertebrate.</title>
        <authorList>
            <person name="Cannon J.P."/>
            <person name="Haire R.N."/>
            <person name="Pancer Z."/>
            <person name="Mueller M.G."/>
            <person name="Skapura D."/>
            <person name="Cooper M.D."/>
            <person name="Litman G.W."/>
        </authorList>
    </citation>
    <scope>NUCLEOTIDE SEQUENCE</scope>
</reference>
<dbReference type="SMART" id="SM00409">
    <property type="entry name" value="IG"/>
    <property type="match status" value="1"/>
</dbReference>
<dbReference type="SMR" id="Q56UH8"/>
<keyword evidence="7" id="KW-0325">Glycoprotein</keyword>
<comment type="subcellular location">
    <subcellularLocation>
        <location evidence="1">Membrane</location>
        <topology evidence="1">Single-pass type I membrane protein</topology>
    </subcellularLocation>
</comment>
<dbReference type="Gene3D" id="2.60.40.10">
    <property type="entry name" value="Immunoglobulins"/>
    <property type="match status" value="1"/>
</dbReference>
<feature type="region of interest" description="Disordered" evidence="9">
    <location>
        <begin position="113"/>
        <end position="156"/>
    </location>
</feature>
<feature type="signal peptide" evidence="10">
    <location>
        <begin position="1"/>
        <end position="18"/>
    </location>
</feature>
<accession>Q56UH8</accession>
<evidence type="ECO:0000256" key="3">
    <source>
        <dbReference type="ARBA" id="ARBA00022729"/>
    </source>
</evidence>
<dbReference type="SMART" id="SM00406">
    <property type="entry name" value="IGv"/>
    <property type="match status" value="1"/>
</dbReference>
<evidence type="ECO:0000256" key="10">
    <source>
        <dbReference type="SAM" id="SignalP"/>
    </source>
</evidence>
<evidence type="ECO:0000256" key="1">
    <source>
        <dbReference type="ARBA" id="ARBA00004479"/>
    </source>
</evidence>
<keyword evidence="8" id="KW-0393">Immunoglobulin domain</keyword>
<evidence type="ECO:0000256" key="9">
    <source>
        <dbReference type="SAM" id="MobiDB-lite"/>
    </source>
</evidence>
<dbReference type="InterPro" id="IPR000920">
    <property type="entry name" value="Myelin_P0-rel"/>
</dbReference>
<keyword evidence="4" id="KW-1133">Transmembrane helix</keyword>
<evidence type="ECO:0000313" key="12">
    <source>
        <dbReference type="EMBL" id="AAT90420.1"/>
    </source>
</evidence>
<dbReference type="InterPro" id="IPR013783">
    <property type="entry name" value="Ig-like_fold"/>
</dbReference>
<dbReference type="PROSITE" id="PS50835">
    <property type="entry name" value="IG_LIKE"/>
    <property type="match status" value="1"/>
</dbReference>
<keyword evidence="3 10" id="KW-0732">Signal</keyword>
<keyword evidence="2" id="KW-0812">Transmembrane</keyword>
<proteinExistence type="evidence at transcript level"/>
<evidence type="ECO:0000256" key="2">
    <source>
        <dbReference type="ARBA" id="ARBA00022692"/>
    </source>
</evidence>
<evidence type="ECO:0000256" key="7">
    <source>
        <dbReference type="ARBA" id="ARBA00023180"/>
    </source>
</evidence>
<dbReference type="PANTHER" id="PTHR13869:SF24">
    <property type="entry name" value="BASEMENT MEMBRANE-SPECIFIC HEPARAN SULFATE PROTEOGLYCAN CORE PROTEIN-LIKE"/>
    <property type="match status" value="1"/>
</dbReference>
<evidence type="ECO:0000256" key="8">
    <source>
        <dbReference type="ARBA" id="ARBA00023319"/>
    </source>
</evidence>
<organism evidence="12">
    <name type="scientific">Petromyzon marinus</name>
    <name type="common">Sea lamprey</name>
    <dbReference type="NCBI Taxonomy" id="7757"/>
    <lineage>
        <taxon>Eukaryota</taxon>
        <taxon>Metazoa</taxon>
        <taxon>Chordata</taxon>
        <taxon>Craniata</taxon>
        <taxon>Vertebrata</taxon>
        <taxon>Cyclostomata</taxon>
        <taxon>Hyperoartia</taxon>
        <taxon>Petromyzontiformes</taxon>
        <taxon>Petromyzontidae</taxon>
        <taxon>Petromyzon</taxon>
    </lineage>
</organism>
<feature type="compositionally biased region" description="Basic and acidic residues" evidence="9">
    <location>
        <begin position="129"/>
        <end position="143"/>
    </location>
</feature>
<dbReference type="SUPFAM" id="SSF48726">
    <property type="entry name" value="Immunoglobulin"/>
    <property type="match status" value="1"/>
</dbReference>
<dbReference type="Pfam" id="PF07686">
    <property type="entry name" value="V-set"/>
    <property type="match status" value="1"/>
</dbReference>
<dbReference type="InterPro" id="IPR003599">
    <property type="entry name" value="Ig_sub"/>
</dbReference>
<feature type="chain" id="PRO_5004250592" evidence="10">
    <location>
        <begin position="19"/>
        <end position="156"/>
    </location>
</feature>
<name>Q56UH8_PETMA</name>
<dbReference type="EMBL" id="AY576797">
    <property type="protein sequence ID" value="AAT90420.1"/>
    <property type="molecule type" value="mRNA"/>
</dbReference>
<dbReference type="InterPro" id="IPR013106">
    <property type="entry name" value="Ig_V-set"/>
</dbReference>
<protein>
    <submittedName>
        <fullName evidence="12">Vpre-B-like protein</fullName>
    </submittedName>
</protein>
<evidence type="ECO:0000256" key="5">
    <source>
        <dbReference type="ARBA" id="ARBA00023136"/>
    </source>
</evidence>
<feature type="domain" description="Ig-like" evidence="11">
    <location>
        <begin position="15"/>
        <end position="128"/>
    </location>
</feature>
<keyword evidence="6" id="KW-1015">Disulfide bond</keyword>
<evidence type="ECO:0000259" key="11">
    <source>
        <dbReference type="PROSITE" id="PS50835"/>
    </source>
</evidence>
<dbReference type="PANTHER" id="PTHR13869">
    <property type="entry name" value="MYELIN P0 RELATED"/>
    <property type="match status" value="1"/>
</dbReference>
<dbReference type="GO" id="GO:0016020">
    <property type="term" value="C:membrane"/>
    <property type="evidence" value="ECO:0007669"/>
    <property type="project" value="UniProtKB-SubCell"/>
</dbReference>
<dbReference type="AlphaFoldDB" id="Q56UH8"/>
<feature type="compositionally biased region" description="Polar residues" evidence="9">
    <location>
        <begin position="115"/>
        <end position="128"/>
    </location>
</feature>
<evidence type="ECO:0000256" key="4">
    <source>
        <dbReference type="ARBA" id="ARBA00022989"/>
    </source>
</evidence>
<dbReference type="InterPro" id="IPR007110">
    <property type="entry name" value="Ig-like_dom"/>
</dbReference>
<sequence>MVISFFILCLVCVHPLEAVSVTLMPHGSVSAGKVLTLTCNFTSDAKTSPQTWMTWSFGNAEVCKYVNNNLRPISNEAFKHRTTCHGDIKRNFIQMSISNIQVNDSGIYKCDVSNFPDQTPGEESTNISIEKDSSRKGSERDAGNKGNVRTGHTTWE</sequence>
<evidence type="ECO:0000256" key="6">
    <source>
        <dbReference type="ARBA" id="ARBA00023157"/>
    </source>
</evidence>
<keyword evidence="5" id="KW-0472">Membrane</keyword>
<dbReference type="InterPro" id="IPR036179">
    <property type="entry name" value="Ig-like_dom_sf"/>
</dbReference>